<dbReference type="Gene3D" id="1.20.5.1000">
    <property type="entry name" value="arf6 gtpase in complex with a specific effector, jip4"/>
    <property type="match status" value="1"/>
</dbReference>
<evidence type="ECO:0000256" key="4">
    <source>
        <dbReference type="ARBA" id="ARBA00023242"/>
    </source>
</evidence>
<dbReference type="InterPro" id="IPR044818">
    <property type="entry name" value="ILR3-like"/>
</dbReference>
<dbReference type="SMART" id="SM00353">
    <property type="entry name" value="HLH"/>
    <property type="match status" value="1"/>
</dbReference>
<dbReference type="CDD" id="cd11446">
    <property type="entry name" value="bHLH_AtILR3_like"/>
    <property type="match status" value="1"/>
</dbReference>
<dbReference type="SUPFAM" id="SSF47459">
    <property type="entry name" value="HLH, helix-loop-helix DNA-binding domain"/>
    <property type="match status" value="1"/>
</dbReference>
<keyword evidence="2" id="KW-0805">Transcription regulation</keyword>
<evidence type="ECO:0000313" key="7">
    <source>
        <dbReference type="EMBL" id="KAH7533006.1"/>
    </source>
</evidence>
<comment type="caution">
    <text evidence="7">The sequence shown here is derived from an EMBL/GenBank/DDBJ whole genome shotgun (WGS) entry which is preliminary data.</text>
</comment>
<dbReference type="GO" id="GO:0046983">
    <property type="term" value="F:protein dimerization activity"/>
    <property type="evidence" value="ECO:0007669"/>
    <property type="project" value="InterPro"/>
</dbReference>
<dbReference type="GO" id="GO:0006879">
    <property type="term" value="P:intracellular iron ion homeostasis"/>
    <property type="evidence" value="ECO:0007669"/>
    <property type="project" value="InterPro"/>
</dbReference>
<proteinExistence type="predicted"/>
<accession>A0A978VIT7</accession>
<protein>
    <recommendedName>
        <fullName evidence="6">BHLH domain-containing protein</fullName>
    </recommendedName>
</protein>
<keyword evidence="4" id="KW-0539">Nucleus</keyword>
<dbReference type="PANTHER" id="PTHR46133">
    <property type="entry name" value="BHLH TRANSCRIPTION FACTOR"/>
    <property type="match status" value="1"/>
</dbReference>
<keyword evidence="3" id="KW-0804">Transcription</keyword>
<dbReference type="OrthoDB" id="515493at2759"/>
<dbReference type="GO" id="GO:0003700">
    <property type="term" value="F:DNA-binding transcription factor activity"/>
    <property type="evidence" value="ECO:0007669"/>
    <property type="project" value="InterPro"/>
</dbReference>
<feature type="coiled-coil region" evidence="5">
    <location>
        <begin position="125"/>
        <end position="180"/>
    </location>
</feature>
<dbReference type="Pfam" id="PF00010">
    <property type="entry name" value="HLH"/>
    <property type="match status" value="1"/>
</dbReference>
<sequence length="238" mass="26657">MDMASSETSNWLFDYGIMEDIAPPDSEFSGPATGFGWPSQPINCSPDASVEVDCSSGDSDSVREIRSRKRQRTKSCSASCTKACREKLRRDRLNERFLELISVLDLGSLPKMDKGALLSDAVRILTQLRSESQRMKESIEDLQAKIKELKAEKNELRDEKQRLKAEKERLEHQVRAMSRQPGFLPHPPAVSSALNMQGPASGSKLMPFISYPCVTMWQMMPPSTVDTSQDHVLRPPVA</sequence>
<dbReference type="InterPro" id="IPR036638">
    <property type="entry name" value="HLH_DNA-bd_sf"/>
</dbReference>
<evidence type="ECO:0000256" key="1">
    <source>
        <dbReference type="ARBA" id="ARBA00004123"/>
    </source>
</evidence>
<evidence type="ECO:0000313" key="8">
    <source>
        <dbReference type="Proteomes" id="UP000813462"/>
    </source>
</evidence>
<dbReference type="InterPro" id="IPR011598">
    <property type="entry name" value="bHLH_dom"/>
</dbReference>
<dbReference type="AlphaFoldDB" id="A0A978VIT7"/>
<dbReference type="Proteomes" id="UP000813462">
    <property type="component" value="Unassembled WGS sequence"/>
</dbReference>
<name>A0A978VIT7_ZIZJJ</name>
<gene>
    <name evidence="7" type="ORF">FEM48_Zijuj04G0083900</name>
</gene>
<dbReference type="PROSITE" id="PS50888">
    <property type="entry name" value="BHLH"/>
    <property type="match status" value="1"/>
</dbReference>
<evidence type="ECO:0000256" key="3">
    <source>
        <dbReference type="ARBA" id="ARBA00023163"/>
    </source>
</evidence>
<keyword evidence="5" id="KW-0175">Coiled coil</keyword>
<reference evidence="7" key="1">
    <citation type="journal article" date="2021" name="Front. Plant Sci.">
        <title>Chromosome-Scale Genome Assembly for Chinese Sour Jujube and Insights Into Its Genome Evolution and Domestication Signature.</title>
        <authorList>
            <person name="Shen L.-Y."/>
            <person name="Luo H."/>
            <person name="Wang X.-L."/>
            <person name="Wang X.-M."/>
            <person name="Qiu X.-J."/>
            <person name="Liu H."/>
            <person name="Zhou S.-S."/>
            <person name="Jia K.-H."/>
            <person name="Nie S."/>
            <person name="Bao Y.-T."/>
            <person name="Zhang R.-G."/>
            <person name="Yun Q.-Z."/>
            <person name="Chai Y.-H."/>
            <person name="Lu J.-Y."/>
            <person name="Li Y."/>
            <person name="Zhao S.-W."/>
            <person name="Mao J.-F."/>
            <person name="Jia S.-G."/>
            <person name="Mao Y.-M."/>
        </authorList>
    </citation>
    <scope>NUCLEOTIDE SEQUENCE</scope>
    <source>
        <strain evidence="7">AT0</strain>
        <tissue evidence="7">Leaf</tissue>
    </source>
</reference>
<comment type="subcellular location">
    <subcellularLocation>
        <location evidence="1">Nucleus</location>
    </subcellularLocation>
</comment>
<dbReference type="GO" id="GO:0005634">
    <property type="term" value="C:nucleus"/>
    <property type="evidence" value="ECO:0007669"/>
    <property type="project" value="UniProtKB-SubCell"/>
</dbReference>
<dbReference type="Gene3D" id="4.10.280.10">
    <property type="entry name" value="Helix-loop-helix DNA-binding domain"/>
    <property type="match status" value="1"/>
</dbReference>
<evidence type="ECO:0000259" key="6">
    <source>
        <dbReference type="PROSITE" id="PS50888"/>
    </source>
</evidence>
<dbReference type="PANTHER" id="PTHR46133:SF28">
    <property type="entry name" value="BHLH TRANSCRIPTION FACTOR"/>
    <property type="match status" value="1"/>
</dbReference>
<organism evidence="7 8">
    <name type="scientific">Ziziphus jujuba var. spinosa</name>
    <dbReference type="NCBI Taxonomy" id="714518"/>
    <lineage>
        <taxon>Eukaryota</taxon>
        <taxon>Viridiplantae</taxon>
        <taxon>Streptophyta</taxon>
        <taxon>Embryophyta</taxon>
        <taxon>Tracheophyta</taxon>
        <taxon>Spermatophyta</taxon>
        <taxon>Magnoliopsida</taxon>
        <taxon>eudicotyledons</taxon>
        <taxon>Gunneridae</taxon>
        <taxon>Pentapetalae</taxon>
        <taxon>rosids</taxon>
        <taxon>fabids</taxon>
        <taxon>Rosales</taxon>
        <taxon>Rhamnaceae</taxon>
        <taxon>Paliureae</taxon>
        <taxon>Ziziphus</taxon>
    </lineage>
</organism>
<evidence type="ECO:0000256" key="5">
    <source>
        <dbReference type="SAM" id="Coils"/>
    </source>
</evidence>
<feature type="domain" description="BHLH" evidence="6">
    <location>
        <begin position="77"/>
        <end position="128"/>
    </location>
</feature>
<evidence type="ECO:0000256" key="2">
    <source>
        <dbReference type="ARBA" id="ARBA00023015"/>
    </source>
</evidence>
<dbReference type="EMBL" id="JAEACU010000004">
    <property type="protein sequence ID" value="KAH7533006.1"/>
    <property type="molecule type" value="Genomic_DNA"/>
</dbReference>